<organism evidence="1 2">
    <name type="scientific">Panicum miliaceum</name>
    <name type="common">Proso millet</name>
    <name type="synonym">Broomcorn millet</name>
    <dbReference type="NCBI Taxonomy" id="4540"/>
    <lineage>
        <taxon>Eukaryota</taxon>
        <taxon>Viridiplantae</taxon>
        <taxon>Streptophyta</taxon>
        <taxon>Embryophyta</taxon>
        <taxon>Tracheophyta</taxon>
        <taxon>Spermatophyta</taxon>
        <taxon>Magnoliopsida</taxon>
        <taxon>Liliopsida</taxon>
        <taxon>Poales</taxon>
        <taxon>Poaceae</taxon>
        <taxon>PACMAD clade</taxon>
        <taxon>Panicoideae</taxon>
        <taxon>Panicodae</taxon>
        <taxon>Paniceae</taxon>
        <taxon>Panicinae</taxon>
        <taxon>Panicum</taxon>
        <taxon>Panicum sect. Panicum</taxon>
    </lineage>
</organism>
<dbReference type="PANTHER" id="PTHR33377">
    <property type="entry name" value="OS10G0134700 PROTEIN-RELATED"/>
    <property type="match status" value="1"/>
</dbReference>
<dbReference type="PANTHER" id="PTHR33377:SF92">
    <property type="entry name" value="NB-ARC DOMAIN-CONTAINING PROTEIN"/>
    <property type="match status" value="1"/>
</dbReference>
<dbReference type="Proteomes" id="UP000275267">
    <property type="component" value="Unassembled WGS sequence"/>
</dbReference>
<dbReference type="OrthoDB" id="649712at2759"/>
<reference evidence="2" key="1">
    <citation type="journal article" date="2019" name="Nat. Commun.">
        <title>The genome of broomcorn millet.</title>
        <authorList>
            <person name="Zou C."/>
            <person name="Miki D."/>
            <person name="Li D."/>
            <person name="Tang Q."/>
            <person name="Xiao L."/>
            <person name="Rajput S."/>
            <person name="Deng P."/>
            <person name="Jia W."/>
            <person name="Huang R."/>
            <person name="Zhang M."/>
            <person name="Sun Y."/>
            <person name="Hu J."/>
            <person name="Fu X."/>
            <person name="Schnable P.S."/>
            <person name="Li F."/>
            <person name="Zhang H."/>
            <person name="Feng B."/>
            <person name="Zhu X."/>
            <person name="Liu R."/>
            <person name="Schnable J.C."/>
            <person name="Zhu J.-K."/>
            <person name="Zhang H."/>
        </authorList>
    </citation>
    <scope>NUCLEOTIDE SEQUENCE [LARGE SCALE GENOMIC DNA]</scope>
</reference>
<gene>
    <name evidence="1" type="ORF">C2845_PM03G18560</name>
</gene>
<dbReference type="AlphaFoldDB" id="A0A3L6T4F5"/>
<keyword evidence="2" id="KW-1185">Reference proteome</keyword>
<evidence type="ECO:0008006" key="3">
    <source>
        <dbReference type="Google" id="ProtNLM"/>
    </source>
</evidence>
<name>A0A3L6T4F5_PANMI</name>
<protein>
    <recommendedName>
        <fullName evidence="3">NB-ARC domain-containing protein</fullName>
    </recommendedName>
</protein>
<dbReference type="SUPFAM" id="SSF52540">
    <property type="entry name" value="P-loop containing nucleoside triphosphate hydrolases"/>
    <property type="match status" value="1"/>
</dbReference>
<dbReference type="EMBL" id="PQIB02000002">
    <property type="protein sequence ID" value="RLN33131.1"/>
    <property type="molecule type" value="Genomic_DNA"/>
</dbReference>
<dbReference type="InterPro" id="IPR027417">
    <property type="entry name" value="P-loop_NTPase"/>
</dbReference>
<dbReference type="STRING" id="4540.A0A3L6T4F5"/>
<proteinExistence type="predicted"/>
<comment type="caution">
    <text evidence="1">The sequence shown here is derived from an EMBL/GenBank/DDBJ whole genome shotgun (WGS) entry which is preliminary data.</text>
</comment>
<accession>A0A3L6T4F5</accession>
<evidence type="ECO:0000313" key="2">
    <source>
        <dbReference type="Proteomes" id="UP000275267"/>
    </source>
</evidence>
<dbReference type="Gene3D" id="3.40.50.300">
    <property type="entry name" value="P-loop containing nucleotide triphosphate hydrolases"/>
    <property type="match status" value="1"/>
</dbReference>
<evidence type="ECO:0000313" key="1">
    <source>
        <dbReference type="EMBL" id="RLN33131.1"/>
    </source>
</evidence>
<sequence length="495" mass="56974">MEVILSAVLGDLTSRSINFIINKCSKMPAHTMEESLQRAVIRAQVIVGEAMGRQITNQAMLLRLVMLRDAMHRGYYMLDTFRFQPYDEEEAKDQAVSRSSSLSIVNFVKHLCFSSGDALTSKEMQDALDNLSSMILDANELVLFLTRYPCLYSQPYSMHLQLANCMFGRQMEAQLVINFLLHTQPHGAEELEVLPIVGPRYVGKSTLVAHVCKDERVCAHFSKILFFHIRGFTDDELATFRDECELKHQNCVSESNLEGRMLLVIELIGDLSEDAWSRLYSASRRYAPRGSKIIVTSQFDNIVKFGTTRALTLKYLSHEAYWYFFKTLTFGSMDPEMHPRLTHLAMEIAKMLRRCHIGANTFAYLLRDNFDVHFWCKILAMLRRSYQKLVSQFGEHLSDLQNQNIPVLFGRMPTSSEDIVLYRRSYEHPSGEKVPKIKFQDVICGSVKPHGRFEVLAWRSGIPPYYSYVYTCEILGLKPRAVKRKRCMKKGDRSC</sequence>